<dbReference type="Gene3D" id="2.60.40.10">
    <property type="entry name" value="Immunoglobulins"/>
    <property type="match status" value="12"/>
</dbReference>
<dbReference type="InterPro" id="IPR003961">
    <property type="entry name" value="FN3_dom"/>
</dbReference>
<dbReference type="FunFam" id="2.60.40.10:FF:000093">
    <property type="entry name" value="Down syndrome cell adhesion molecule, isoform B"/>
    <property type="match status" value="1"/>
</dbReference>
<feature type="domain" description="Fibronectin type-III" evidence="13">
    <location>
        <begin position="1221"/>
        <end position="1316"/>
    </location>
</feature>
<dbReference type="GO" id="GO:0019955">
    <property type="term" value="F:cytokine binding"/>
    <property type="evidence" value="ECO:0000318"/>
    <property type="project" value="GO_Central"/>
</dbReference>
<evidence type="ECO:0000256" key="3">
    <source>
        <dbReference type="ARBA" id="ARBA00022729"/>
    </source>
</evidence>
<feature type="domain" description="Fibronectin type-III" evidence="13">
    <location>
        <begin position="1420"/>
        <end position="1513"/>
    </location>
</feature>
<feature type="chain" id="PRO_5002711648" description="Protein-tyrosine-phosphatase" evidence="11">
    <location>
        <begin position="22"/>
        <end position="2210"/>
    </location>
</feature>
<feature type="domain" description="Fibronectin type-III" evidence="13">
    <location>
        <begin position="1321"/>
        <end position="1415"/>
    </location>
</feature>
<feature type="domain" description="Fibronectin type-III" evidence="13">
    <location>
        <begin position="1863"/>
        <end position="1965"/>
    </location>
</feature>
<proteinExistence type="predicted"/>
<dbReference type="InterPro" id="IPR036364">
    <property type="entry name" value="SEA_dom_sf"/>
</dbReference>
<keyword evidence="3 11" id="KW-0732">Signal</keyword>
<dbReference type="GO" id="GO:0009897">
    <property type="term" value="C:external side of plasma membrane"/>
    <property type="evidence" value="ECO:0000318"/>
    <property type="project" value="GO_Central"/>
</dbReference>
<evidence type="ECO:0000256" key="11">
    <source>
        <dbReference type="SAM" id="SignalP"/>
    </source>
</evidence>
<evidence type="ECO:0000256" key="10">
    <source>
        <dbReference type="SAM" id="Phobius"/>
    </source>
</evidence>
<keyword evidence="6 10" id="KW-0472">Membrane</keyword>
<evidence type="ECO:0000259" key="13">
    <source>
        <dbReference type="PROSITE" id="PS50853"/>
    </source>
</evidence>
<dbReference type="GO" id="GO:0019221">
    <property type="term" value="P:cytokine-mediated signaling pathway"/>
    <property type="evidence" value="ECO:0000318"/>
    <property type="project" value="GO_Central"/>
</dbReference>
<dbReference type="PANTHER" id="PTHR23036">
    <property type="entry name" value="CYTOKINE RECEPTOR"/>
    <property type="match status" value="1"/>
</dbReference>
<protein>
    <recommendedName>
        <fullName evidence="16">Protein-tyrosine-phosphatase</fullName>
    </recommendedName>
</protein>
<dbReference type="InParanoid" id="A7RZ85"/>
<dbReference type="InterPro" id="IPR050379">
    <property type="entry name" value="Type-I_Cytokine_Rcpt"/>
</dbReference>
<dbReference type="GO" id="GO:0043235">
    <property type="term" value="C:receptor complex"/>
    <property type="evidence" value="ECO:0000318"/>
    <property type="project" value="GO_Central"/>
</dbReference>
<feature type="domain" description="Fibronectin type-III" evidence="13">
    <location>
        <begin position="1518"/>
        <end position="1611"/>
    </location>
</feature>
<dbReference type="FunFam" id="2.60.40.10:FF:000028">
    <property type="entry name" value="Neuronal cell adhesion molecule"/>
    <property type="match status" value="6"/>
</dbReference>
<feature type="domain" description="SEA" evidence="12">
    <location>
        <begin position="474"/>
        <end position="587"/>
    </location>
</feature>
<feature type="transmembrane region" description="Helical" evidence="10">
    <location>
        <begin position="2145"/>
        <end position="2169"/>
    </location>
</feature>
<evidence type="ECO:0000256" key="5">
    <source>
        <dbReference type="ARBA" id="ARBA00022989"/>
    </source>
</evidence>
<keyword evidence="7" id="KW-1015">Disulfide bond</keyword>
<dbReference type="SUPFAM" id="SSF49265">
    <property type="entry name" value="Fibronectin type III"/>
    <property type="match status" value="7"/>
</dbReference>
<evidence type="ECO:0000256" key="9">
    <source>
        <dbReference type="ARBA" id="ARBA00023180"/>
    </source>
</evidence>
<feature type="domain" description="Fibronectin type-III" evidence="13">
    <location>
        <begin position="823"/>
        <end position="916"/>
    </location>
</feature>
<dbReference type="FunCoup" id="A7RZ85">
    <property type="interactions" value="211"/>
</dbReference>
<accession>A7RZ85</accession>
<dbReference type="HOGENOM" id="CLU_231098_0_0_1"/>
<sequence length="2210" mass="244933">MPPLAIKVLVAGVFSISIVASTKNFCPGSFAVVCVFDKIDGENEVALLPEIFLAQFTAQHNVTSLVTRGTWFEIPSLETCAKFCVELSKSKAFECGAFQFSVSGKCLILPHLCNDDLQKETGTRLYSLTETFHLLALNVSESCAGRPTDTIMSSLTTQTASTIATRTLNVSKETVNHLSTASAQSTLEKPTVTVSDRTSSSVGITTVLSKTVSNYWLSASSVMSRSLIVNLTAPASGISSASRDAISPSPTLIGSLSVSVGRKAEMPGYAIIATLRLPYLTWDMDLSNSTSSLFISQSSLITFSVQHLFRNISSFQEAICHSFWNVSSQVHNNLTILFASDVTMSEYNVLYGALYRDHRINVLTVIPVLDNIPAKPPENVTVALTTSTSVMVIWSANVQSYPKLLDVWGYRVLYGVQGQGMNLSLVVNTTTNSVQLTGLDGSTNYTIAVQAVTSRGFGTPSLWVNATTKQEGMIPQEVHVVLHLWNTSWVSTLSNSSSADFVSLSNEIQREIYILYKNSSYIEELIINGFSPIENSSVLVIFYIKLHTEADANQWRILYEALYTRQILGSIPLLPVRDTIPGKPAENVTAMSPSPDSLLVTWDHSNSSHCGYVLYYQLNTSSDVTNITLNASTTVTMVRGLHGLSQYQIWLRSMTSRGLGIQSKKIAATTLEKYTTINVTFVILDMNWTMFTNNSAQICVQIHSNVSLLFTNDSIFDDVICNSFRNSSRGVLTDIGVIFGQQVGMVQFASLYSALYEHRVIGILRIEPISDNRRPPLRRLRNMFSIVPGRPPLGRLRNMFSIVPGRPPLGRLRNMFSIVPGRPPLSITASPSSTTSFNVTWLLPQPHDFLAITLFQLTYQLAGSTENQTEIVSPNATEIIIKDLERFSWYRLWITPVTDRGLGIESEPVQARTLEDVVPQEMTVRFPLLSWNANLSDSKSKQFEDLCKVMQEDMLALYSNDTEFRNLFCQDFRNGSVVADLTVVYGQNVGMSQFATLYNALYVDGKFFNLTVLPLVDSVPGKPPVNLTVRALSSTSLEVTWDCSDCHDTNNTIAFLATYRETHGNKNVTRGVTVNKTARLVNITGLEPFTEYAVWVNSVTIRGNGIQSGPVNQTTQEDVPSLPPSNLQAWNLSSTSLNISWAAVPSGNHHGILLGYNVTYRREGHANQSLNYVRTNTSNVMLTSLEKYTWYDVRVAAFTRVGPGPALNVTVRTDEDIPSLPPANITVHNTTSTSLLVSWDPVPSGFAHGVVLGYRVMHRRINSNTSYEVTNISSGTRETDLVGLEKFTVYEVRVLAFTRKGDGAVSNTTDARTDEDVPSLAPGNLQAYNTSSTSLNITWNPIPFPYVHGILRGYRAMYREESTANGSYSNVTSLQKHVLITGLKKFTRYSIHVLAFTVKGDGVMSEAVNISTDEDRPSLAPVGLAAQNTSSTSLLIYWGPVPSGHVHGILRGYIVYYTRVNTSNTNFTAVNTTTHTTLYGLMKYTRYRVTVTAFTIKGEGPLADNITVSTDEDVPSLPPSNIRAHNTSSTSLQIEWDQVPLGHVHGILRGYRIFYRETTGSDVYLNFTTDTRKLEIKGLRRWWWYDVRVLAFTNKGDGAVSENVTVRTNEDVPSSPPQGVFSYNTSSTTVNVTWSNIPHGKIHGVLLGYRVFYTAVAQMELVSYGIAARRRRDLHTGGVVYRYLENGIHTIRRANSKNRSMVRSRRSLADMRSTPPTKMHVELSNLQKFTQYSIRALGYTRIGDGMPSPSFMVATDEDVPSQAPTSLWGYYTGSTSLQVRWGVVPRGYVHGILMGYRVKYRVTGEAAITVSTMPPERAIVDLKGLRKYTEYTITVLAFTRIGDGVESGQIYVRTDEDIPTQAPPSASSIDRDGPTHIPITWSPVHSGQIHGILQGYMINYAIINMADEETTGPTLSKTVGPGSTSTVLSGLQSFAVYEIKIAAFTRKGLGPWRTITGRTCNCLPEIRTNWWIHPPYVRQDHPTTNITSKEYISPIYGIIPPVISAAVRSCCRDCPLHPDASRVNYEKDSHNNSAKKSGLLTVKVNIDNSNCMHFPISGISTQDKYYSHDGEYEFVSIMETNGAAFIVADKRKIHNEVFMAILGCWPTAVFVLVAAYLSGIVMWMVDVRFNPVHFPRSFIAGSMEGFWWSFATMTTVGYCTVLRFIFLFAKPPSRAWRLMSPHDVYVLLLEGNREDHNAYVVFRLDSVLLY</sequence>
<dbReference type="Gene3D" id="1.10.287.70">
    <property type="match status" value="1"/>
</dbReference>
<dbReference type="InterPro" id="IPR036116">
    <property type="entry name" value="FN3_sf"/>
</dbReference>
<evidence type="ECO:0000256" key="6">
    <source>
        <dbReference type="ARBA" id="ARBA00023136"/>
    </source>
</evidence>
<keyword evidence="4" id="KW-0677">Repeat</keyword>
<gene>
    <name evidence="14" type="ORF">NEMVEDRAFT_v1g204357</name>
</gene>
<evidence type="ECO:0000313" key="14">
    <source>
        <dbReference type="EMBL" id="EDO43189.1"/>
    </source>
</evidence>
<dbReference type="InterPro" id="IPR000082">
    <property type="entry name" value="SEA_dom"/>
</dbReference>
<dbReference type="PROSITE" id="PS50853">
    <property type="entry name" value="FN3"/>
    <property type="match status" value="11"/>
</dbReference>
<dbReference type="SUPFAM" id="SSF82671">
    <property type="entry name" value="SEA domain"/>
    <property type="match status" value="1"/>
</dbReference>
<dbReference type="OMA" id="RNMFSIV"/>
<evidence type="ECO:0000313" key="15">
    <source>
        <dbReference type="Proteomes" id="UP000001593"/>
    </source>
</evidence>
<keyword evidence="2 10" id="KW-0812">Transmembrane</keyword>
<feature type="transmembrane region" description="Helical" evidence="10">
    <location>
        <begin position="2097"/>
        <end position="2125"/>
    </location>
</feature>
<dbReference type="PhylomeDB" id="A7RZ85"/>
<dbReference type="Proteomes" id="UP000001593">
    <property type="component" value="Unassembled WGS sequence"/>
</dbReference>
<feature type="domain" description="Fibronectin type-III" evidence="13">
    <location>
        <begin position="1123"/>
        <end position="1217"/>
    </location>
</feature>
<evidence type="ECO:0000256" key="1">
    <source>
        <dbReference type="ARBA" id="ARBA00004370"/>
    </source>
</evidence>
<keyword evidence="15" id="KW-1185">Reference proteome</keyword>
<feature type="domain" description="Fibronectin type-III" evidence="13">
    <location>
        <begin position="1763"/>
        <end position="1857"/>
    </location>
</feature>
<dbReference type="EMBL" id="DS469556">
    <property type="protein sequence ID" value="EDO43189.1"/>
    <property type="molecule type" value="Genomic_DNA"/>
</dbReference>
<feature type="domain" description="Fibronectin type-III" evidence="13">
    <location>
        <begin position="376"/>
        <end position="471"/>
    </location>
</feature>
<dbReference type="Pfam" id="PF01390">
    <property type="entry name" value="SEA"/>
    <property type="match status" value="1"/>
</dbReference>
<keyword evidence="8" id="KW-0675">Receptor</keyword>
<keyword evidence="5 10" id="KW-1133">Transmembrane helix</keyword>
<dbReference type="SMART" id="SM00060">
    <property type="entry name" value="FN3"/>
    <property type="match status" value="12"/>
</dbReference>
<evidence type="ECO:0000256" key="2">
    <source>
        <dbReference type="ARBA" id="ARBA00022692"/>
    </source>
</evidence>
<evidence type="ECO:0000259" key="12">
    <source>
        <dbReference type="PROSITE" id="PS50024"/>
    </source>
</evidence>
<feature type="domain" description="Fibronectin type-III" evidence="13">
    <location>
        <begin position="1023"/>
        <end position="1118"/>
    </location>
</feature>
<evidence type="ECO:0008006" key="16">
    <source>
        <dbReference type="Google" id="ProtNLM"/>
    </source>
</evidence>
<dbReference type="GO" id="GO:0004896">
    <property type="term" value="F:cytokine receptor activity"/>
    <property type="evidence" value="ECO:0000318"/>
    <property type="project" value="GO_Central"/>
</dbReference>
<dbReference type="CDD" id="cd00063">
    <property type="entry name" value="FN3"/>
    <property type="match status" value="11"/>
</dbReference>
<feature type="signal peptide" evidence="11">
    <location>
        <begin position="1"/>
        <end position="21"/>
    </location>
</feature>
<dbReference type="Pfam" id="PF00041">
    <property type="entry name" value="fn3"/>
    <property type="match status" value="11"/>
</dbReference>
<keyword evidence="9" id="KW-0325">Glycoprotein</keyword>
<organism evidence="14 15">
    <name type="scientific">Nematostella vectensis</name>
    <name type="common">Starlet sea anemone</name>
    <dbReference type="NCBI Taxonomy" id="45351"/>
    <lineage>
        <taxon>Eukaryota</taxon>
        <taxon>Metazoa</taxon>
        <taxon>Cnidaria</taxon>
        <taxon>Anthozoa</taxon>
        <taxon>Hexacorallia</taxon>
        <taxon>Actiniaria</taxon>
        <taxon>Edwardsiidae</taxon>
        <taxon>Nematostella</taxon>
    </lineage>
</organism>
<evidence type="ECO:0000256" key="8">
    <source>
        <dbReference type="ARBA" id="ARBA00023170"/>
    </source>
</evidence>
<dbReference type="PROSITE" id="PS50024">
    <property type="entry name" value="SEA"/>
    <property type="match status" value="1"/>
</dbReference>
<dbReference type="eggNOG" id="KOG3510">
    <property type="taxonomic scope" value="Eukaryota"/>
</dbReference>
<name>A7RZ85_NEMVE</name>
<dbReference type="InterPro" id="IPR013783">
    <property type="entry name" value="Ig-like_fold"/>
</dbReference>
<dbReference type="PANTHER" id="PTHR23036:SF151">
    <property type="entry name" value="FIBRONECTIN TYPE-III DOMAIN-CONTAINING PROTEIN"/>
    <property type="match status" value="1"/>
</dbReference>
<evidence type="ECO:0000256" key="7">
    <source>
        <dbReference type="ARBA" id="ARBA00023157"/>
    </source>
</evidence>
<evidence type="ECO:0000256" key="4">
    <source>
        <dbReference type="ARBA" id="ARBA00022737"/>
    </source>
</evidence>
<comment type="subcellular location">
    <subcellularLocation>
        <location evidence="1">Membrane</location>
    </subcellularLocation>
</comment>
<feature type="domain" description="Fibronectin type-III" evidence="13">
    <location>
        <begin position="584"/>
        <end position="673"/>
    </location>
</feature>
<reference evidence="14 15" key="1">
    <citation type="journal article" date="2007" name="Science">
        <title>Sea anemone genome reveals ancestral eumetazoan gene repertoire and genomic organization.</title>
        <authorList>
            <person name="Putnam N.H."/>
            <person name="Srivastava M."/>
            <person name="Hellsten U."/>
            <person name="Dirks B."/>
            <person name="Chapman J."/>
            <person name="Salamov A."/>
            <person name="Terry A."/>
            <person name="Shapiro H."/>
            <person name="Lindquist E."/>
            <person name="Kapitonov V.V."/>
            <person name="Jurka J."/>
            <person name="Genikhovich G."/>
            <person name="Grigoriev I.V."/>
            <person name="Lucas S.M."/>
            <person name="Steele R.E."/>
            <person name="Finnerty J.R."/>
            <person name="Technau U."/>
            <person name="Martindale M.Q."/>
            <person name="Rokhsar D.S."/>
        </authorList>
    </citation>
    <scope>NUCLEOTIDE SEQUENCE [LARGE SCALE GENOMIC DNA]</scope>
    <source>
        <strain evidence="15">CH2 X CH6</strain>
    </source>
</reference>
<dbReference type="SUPFAM" id="SSF81324">
    <property type="entry name" value="Voltage-gated potassium channels"/>
    <property type="match status" value="1"/>
</dbReference>